<evidence type="ECO:0000313" key="4">
    <source>
        <dbReference type="Proteomes" id="UP000094569"/>
    </source>
</evidence>
<name>A0A1E3B500_ASPCR</name>
<dbReference type="InterPro" id="IPR057394">
    <property type="entry name" value="PIGBOS1"/>
</dbReference>
<reference evidence="3 4" key="1">
    <citation type="journal article" date="2016" name="BMC Genomics">
        <title>Comparative genomic and transcriptomic analyses of the Fuzhuan brick tea-fermentation fungus Aspergillus cristatus.</title>
        <authorList>
            <person name="Ge Y."/>
            <person name="Wang Y."/>
            <person name="Liu Y."/>
            <person name="Tan Y."/>
            <person name="Ren X."/>
            <person name="Zhang X."/>
            <person name="Hyde K.D."/>
            <person name="Liu Y."/>
            <person name="Liu Z."/>
        </authorList>
    </citation>
    <scope>NUCLEOTIDE SEQUENCE [LARGE SCALE GENOMIC DNA]</scope>
    <source>
        <strain evidence="3 4">GZAAS20.1005</strain>
    </source>
</reference>
<dbReference type="OrthoDB" id="4093673at2759"/>
<dbReference type="VEuPathDB" id="FungiDB:SI65_08489"/>
<dbReference type="EMBL" id="JXNT01000013">
    <property type="protein sequence ID" value="ODM16055.1"/>
    <property type="molecule type" value="Genomic_DNA"/>
</dbReference>
<sequence length="73" mass="8031">MGRNFIPVVLAIGMGVFTGYYTFQPALKDLQHDKNFSKDDLKPRQQQQESTEKKEAPASTPSGLANDSNTSGK</sequence>
<feature type="compositionally biased region" description="Polar residues" evidence="1">
    <location>
        <begin position="59"/>
        <end position="73"/>
    </location>
</feature>
<dbReference type="AlphaFoldDB" id="A0A1E3B500"/>
<comment type="caution">
    <text evidence="3">The sequence shown here is derived from an EMBL/GenBank/DDBJ whole genome shotgun (WGS) entry which is preliminary data.</text>
</comment>
<protein>
    <submittedName>
        <fullName evidence="3">Uncharacterized protein</fullName>
    </submittedName>
</protein>
<dbReference type="Pfam" id="PF23670">
    <property type="entry name" value="PIGBOS1"/>
    <property type="match status" value="1"/>
</dbReference>
<keyword evidence="2" id="KW-0812">Transmembrane</keyword>
<organism evidence="3 4">
    <name type="scientific">Aspergillus cristatus</name>
    <name type="common">Chinese Fuzhuan brick tea-fermentation fungus</name>
    <name type="synonym">Eurotium cristatum</name>
    <dbReference type="NCBI Taxonomy" id="573508"/>
    <lineage>
        <taxon>Eukaryota</taxon>
        <taxon>Fungi</taxon>
        <taxon>Dikarya</taxon>
        <taxon>Ascomycota</taxon>
        <taxon>Pezizomycotina</taxon>
        <taxon>Eurotiomycetes</taxon>
        <taxon>Eurotiomycetidae</taxon>
        <taxon>Eurotiales</taxon>
        <taxon>Aspergillaceae</taxon>
        <taxon>Aspergillus</taxon>
        <taxon>Aspergillus subgen. Aspergillus</taxon>
    </lineage>
</organism>
<feature type="compositionally biased region" description="Basic and acidic residues" evidence="1">
    <location>
        <begin position="34"/>
        <end position="43"/>
    </location>
</feature>
<accession>A0A1E3B500</accession>
<dbReference type="Proteomes" id="UP000094569">
    <property type="component" value="Unassembled WGS sequence"/>
</dbReference>
<feature type="transmembrane region" description="Helical" evidence="2">
    <location>
        <begin position="6"/>
        <end position="23"/>
    </location>
</feature>
<keyword evidence="2" id="KW-0472">Membrane</keyword>
<gene>
    <name evidence="3" type="ORF">SI65_08489</name>
</gene>
<keyword evidence="4" id="KW-1185">Reference proteome</keyword>
<evidence type="ECO:0000313" key="3">
    <source>
        <dbReference type="EMBL" id="ODM16055.1"/>
    </source>
</evidence>
<proteinExistence type="predicted"/>
<keyword evidence="2" id="KW-1133">Transmembrane helix</keyword>
<evidence type="ECO:0000256" key="2">
    <source>
        <dbReference type="SAM" id="Phobius"/>
    </source>
</evidence>
<evidence type="ECO:0000256" key="1">
    <source>
        <dbReference type="SAM" id="MobiDB-lite"/>
    </source>
</evidence>
<feature type="region of interest" description="Disordered" evidence="1">
    <location>
        <begin position="34"/>
        <end position="73"/>
    </location>
</feature>